<dbReference type="PROSITE" id="PS50835">
    <property type="entry name" value="IG_LIKE"/>
    <property type="match status" value="1"/>
</dbReference>
<dbReference type="InterPro" id="IPR013783">
    <property type="entry name" value="Ig-like_fold"/>
</dbReference>
<accession>A0A3Q3MGY4</accession>
<keyword evidence="4" id="KW-0391">Immunity</keyword>
<proteinExistence type="predicted"/>
<keyword evidence="2" id="KW-1003">Cell membrane</keyword>
<dbReference type="InterPro" id="IPR013106">
    <property type="entry name" value="Ig_V-set"/>
</dbReference>
<dbReference type="InParanoid" id="A0A3Q3MGY4"/>
<dbReference type="SMART" id="SM00406">
    <property type="entry name" value="IGv"/>
    <property type="match status" value="1"/>
</dbReference>
<evidence type="ECO:0000256" key="8">
    <source>
        <dbReference type="SAM" id="SignalP"/>
    </source>
</evidence>
<dbReference type="GO" id="GO:0005886">
    <property type="term" value="C:plasma membrane"/>
    <property type="evidence" value="ECO:0007669"/>
    <property type="project" value="UniProtKB-SubCell"/>
</dbReference>
<evidence type="ECO:0000256" key="1">
    <source>
        <dbReference type="ARBA" id="ARBA00004236"/>
    </source>
</evidence>
<feature type="chain" id="PRO_5030767073" evidence="8">
    <location>
        <begin position="20"/>
        <end position="201"/>
    </location>
</feature>
<evidence type="ECO:0000256" key="5">
    <source>
        <dbReference type="ARBA" id="ARBA00023136"/>
    </source>
</evidence>
<dbReference type="AlphaFoldDB" id="A0A3Q3MGY4"/>
<organism evidence="10 11">
    <name type="scientific">Mastacembelus armatus</name>
    <name type="common">zig-zag eel</name>
    <dbReference type="NCBI Taxonomy" id="205130"/>
    <lineage>
        <taxon>Eukaryota</taxon>
        <taxon>Metazoa</taxon>
        <taxon>Chordata</taxon>
        <taxon>Craniata</taxon>
        <taxon>Vertebrata</taxon>
        <taxon>Euteleostomi</taxon>
        <taxon>Actinopterygii</taxon>
        <taxon>Neopterygii</taxon>
        <taxon>Teleostei</taxon>
        <taxon>Neoteleostei</taxon>
        <taxon>Acanthomorphata</taxon>
        <taxon>Anabantaria</taxon>
        <taxon>Synbranchiformes</taxon>
        <taxon>Mastacembelidae</taxon>
        <taxon>Mastacembelus</taxon>
    </lineage>
</organism>
<dbReference type="Proteomes" id="UP000261640">
    <property type="component" value="Unplaced"/>
</dbReference>
<dbReference type="InterPro" id="IPR052051">
    <property type="entry name" value="TCR_complex_component"/>
</dbReference>
<dbReference type="PANTHER" id="PTHR19433:SF127">
    <property type="entry name" value="NITR9"/>
    <property type="match status" value="1"/>
</dbReference>
<evidence type="ECO:0000256" key="3">
    <source>
        <dbReference type="ARBA" id="ARBA00022729"/>
    </source>
</evidence>
<evidence type="ECO:0000313" key="11">
    <source>
        <dbReference type="Proteomes" id="UP000261640"/>
    </source>
</evidence>
<keyword evidence="6" id="KW-1015">Disulfide bond</keyword>
<dbReference type="InterPro" id="IPR003599">
    <property type="entry name" value="Ig_sub"/>
</dbReference>
<evidence type="ECO:0000259" key="9">
    <source>
        <dbReference type="PROSITE" id="PS50835"/>
    </source>
</evidence>
<dbReference type="Ensembl" id="ENSMAMT00000027458.2">
    <property type="protein sequence ID" value="ENSMAMP00000026768.2"/>
    <property type="gene ID" value="ENSMAMG00000017999.2"/>
</dbReference>
<dbReference type="CDD" id="cd00099">
    <property type="entry name" value="IgV"/>
    <property type="match status" value="1"/>
</dbReference>
<feature type="domain" description="Ig-like" evidence="9">
    <location>
        <begin position="19"/>
        <end position="121"/>
    </location>
</feature>
<keyword evidence="3 8" id="KW-0732">Signal</keyword>
<evidence type="ECO:0000313" key="10">
    <source>
        <dbReference type="Ensembl" id="ENSMAMP00000026768.2"/>
    </source>
</evidence>
<sequence>MMSTVAAVILLSTMPLIRPEEVPQQISLIVVEVGGNVTFQCKVPQKEGRFFRWYKQSLGYMGETVAVGSFNQPKLAGQFDNPRFSISEGGSKYILTIQNVTKEDEATYFCQNGTAYSQSLANGVFLAVNDPNEQKTVYVKQTPETESVQPGDSVTLQCSLLSKNKENSNWSHTGLCTGITAGLLCDRDCYTHFLHKSKKSL</sequence>
<dbReference type="STRING" id="205130.ENSMAMP00000026768"/>
<keyword evidence="5" id="KW-0472">Membrane</keyword>
<dbReference type="Gene3D" id="2.60.40.10">
    <property type="entry name" value="Immunoglobulins"/>
    <property type="match status" value="2"/>
</dbReference>
<reference evidence="10" key="2">
    <citation type="submission" date="2025-09" db="UniProtKB">
        <authorList>
            <consortium name="Ensembl"/>
        </authorList>
    </citation>
    <scope>IDENTIFICATION</scope>
</reference>
<evidence type="ECO:0000256" key="4">
    <source>
        <dbReference type="ARBA" id="ARBA00022859"/>
    </source>
</evidence>
<dbReference type="InterPro" id="IPR007110">
    <property type="entry name" value="Ig-like_dom"/>
</dbReference>
<evidence type="ECO:0000256" key="6">
    <source>
        <dbReference type="ARBA" id="ARBA00023157"/>
    </source>
</evidence>
<dbReference type="InterPro" id="IPR036179">
    <property type="entry name" value="Ig-like_dom_sf"/>
</dbReference>
<dbReference type="PANTHER" id="PTHR19433">
    <property type="entry name" value="T-CELL RECEPTOR ALPHA CHAIN V REGION-RELATED"/>
    <property type="match status" value="1"/>
</dbReference>
<dbReference type="SMART" id="SM00409">
    <property type="entry name" value="IG"/>
    <property type="match status" value="1"/>
</dbReference>
<dbReference type="GO" id="GO:0002376">
    <property type="term" value="P:immune system process"/>
    <property type="evidence" value="ECO:0007669"/>
    <property type="project" value="UniProtKB-KW"/>
</dbReference>
<feature type="signal peptide" evidence="8">
    <location>
        <begin position="1"/>
        <end position="19"/>
    </location>
</feature>
<dbReference type="GeneTree" id="ENSGT01030000234530"/>
<name>A0A3Q3MGY4_9TELE</name>
<protein>
    <submittedName>
        <fullName evidence="10">Uncharacterized LOC113144091</fullName>
    </submittedName>
</protein>
<dbReference type="SUPFAM" id="SSF48726">
    <property type="entry name" value="Immunoglobulin"/>
    <property type="match status" value="2"/>
</dbReference>
<keyword evidence="11" id="KW-1185">Reference proteome</keyword>
<keyword evidence="7" id="KW-0325">Glycoprotein</keyword>
<comment type="subcellular location">
    <subcellularLocation>
        <location evidence="1">Cell membrane</location>
    </subcellularLocation>
</comment>
<dbReference type="Pfam" id="PF07686">
    <property type="entry name" value="V-set"/>
    <property type="match status" value="1"/>
</dbReference>
<evidence type="ECO:0000256" key="7">
    <source>
        <dbReference type="ARBA" id="ARBA00023180"/>
    </source>
</evidence>
<evidence type="ECO:0000256" key="2">
    <source>
        <dbReference type="ARBA" id="ARBA00022475"/>
    </source>
</evidence>
<reference evidence="10" key="1">
    <citation type="submission" date="2025-08" db="UniProtKB">
        <authorList>
            <consortium name="Ensembl"/>
        </authorList>
    </citation>
    <scope>IDENTIFICATION</scope>
</reference>
<dbReference type="GO" id="GO:0009617">
    <property type="term" value="P:response to bacterium"/>
    <property type="evidence" value="ECO:0007669"/>
    <property type="project" value="TreeGrafter"/>
</dbReference>